<feature type="compositionally biased region" description="Basic and acidic residues" evidence="12">
    <location>
        <begin position="836"/>
        <end position="859"/>
    </location>
</feature>
<feature type="compositionally biased region" description="Polar residues" evidence="12">
    <location>
        <begin position="1111"/>
        <end position="1126"/>
    </location>
</feature>
<feature type="compositionally biased region" description="Basic and acidic residues" evidence="12">
    <location>
        <begin position="866"/>
        <end position="884"/>
    </location>
</feature>
<dbReference type="GO" id="GO:0005743">
    <property type="term" value="C:mitochondrial inner membrane"/>
    <property type="evidence" value="ECO:0007669"/>
    <property type="project" value="UniProtKB-SubCell"/>
</dbReference>
<comment type="catalytic activity">
    <reaction evidence="11">
        <text>ATP + H2O = ADP + phosphate + H(+)</text>
        <dbReference type="Rhea" id="RHEA:13065"/>
        <dbReference type="ChEBI" id="CHEBI:15377"/>
        <dbReference type="ChEBI" id="CHEBI:15378"/>
        <dbReference type="ChEBI" id="CHEBI:30616"/>
        <dbReference type="ChEBI" id="CHEBI:43474"/>
        <dbReference type="ChEBI" id="CHEBI:456216"/>
    </reaction>
    <physiologicalReaction direction="left-to-right" evidence="11">
        <dbReference type="Rhea" id="RHEA:13066"/>
    </physiologicalReaction>
</comment>
<comment type="caution">
    <text evidence="15">The sequence shown here is derived from an EMBL/GenBank/DDBJ whole genome shotgun (WGS) entry which is preliminary data.</text>
</comment>
<keyword evidence="4" id="KW-0547">Nucleotide-binding</keyword>
<feature type="compositionally biased region" description="Basic and acidic residues" evidence="12">
    <location>
        <begin position="629"/>
        <end position="641"/>
    </location>
</feature>
<comment type="similarity">
    <text evidence="2">Belongs to the AAA ATPase family. BCS1 subfamily.</text>
</comment>
<dbReference type="Pfam" id="PF00004">
    <property type="entry name" value="AAA"/>
    <property type="match status" value="1"/>
</dbReference>
<proteinExistence type="inferred from homology"/>
<feature type="compositionally biased region" description="Low complexity" evidence="12">
    <location>
        <begin position="934"/>
        <end position="946"/>
    </location>
</feature>
<feature type="compositionally biased region" description="Low complexity" evidence="12">
    <location>
        <begin position="1082"/>
        <end position="1105"/>
    </location>
</feature>
<dbReference type="SMART" id="SM00382">
    <property type="entry name" value="AAA"/>
    <property type="match status" value="1"/>
</dbReference>
<dbReference type="InterPro" id="IPR014851">
    <property type="entry name" value="BCS1_N"/>
</dbReference>
<feature type="compositionally biased region" description="Basic and acidic residues" evidence="12">
    <location>
        <begin position="1130"/>
        <end position="1140"/>
    </location>
</feature>
<evidence type="ECO:0008006" key="17">
    <source>
        <dbReference type="Google" id="ProtNLM"/>
    </source>
</evidence>
<keyword evidence="5" id="KW-0999">Mitochondrion inner membrane</keyword>
<evidence type="ECO:0000256" key="1">
    <source>
        <dbReference type="ARBA" id="ARBA00004434"/>
    </source>
</evidence>
<evidence type="ECO:0000256" key="5">
    <source>
        <dbReference type="ARBA" id="ARBA00022792"/>
    </source>
</evidence>
<feature type="compositionally biased region" description="Low complexity" evidence="12">
    <location>
        <begin position="693"/>
        <end position="716"/>
    </location>
</feature>
<sequence>MLEHSTPGYATLHAFFARWLHIDITKLAMVLTICGLLSGVISDVKNAATRFYWWAARFLTASISIAANDRLNREVINWLGAHVLKPRNRSPSFGNGSATRTLTARSSDVDAVQQDAFLFTRPVERNDTAMHIDKRPPVQYLPTFNTVWFTFERKLFLVRRVTDGAGASNPDASRPGSRAGMWSYEYNDAIGNDPLVVMCLGRSVAPVKRFLGACRDFADKQAEKYVTVRVSKGNWHIQAWDTTILRPRRSLDSVHFDRRAKQDLIRDITTYLNPATSRFYTNRGIPYRRGYLLHGPPGTGKTSLSLALAAHFNLDLHLIHLPSVKEDAKLDRLFVTLPPRCLVLLEDIDCVGIKRRTSTHMSSRWSAELGDEVFSSDDEDDALTQHGLPMANSLTLSGLLNVLDGVTSQEGRIVLMTSNAPDSLDEALMRPGRVDKKVFLGNLSRDCAEEMFIRVYGESRDAYSEPEDHFSDSASITTSTNPFASKSTITPSSDYLPYSRPHCDRDTLQRLALQFAQQIPNELFSPASVQGFLLEHKDSPYEALSYLDAWVVAEQQRIEEAAHAKERVQERRNKKRDNERLKRKIESLQQENSLKQSIKATLEEKARLQMEEMAVLKKQPVVEAKIETRSHIQTSEQRETKASTQDQPQKSDRESTISDKDSQKSSKKHRSKDKKKTKYLSATVEDESDHSSKSSFTSSSASSSSRASSRRSISPRDVLSAVTSPEPEHSPIPTTNIEAIKARLQRASSVQSAGQPVPINTTVPKLADIVPKKLVLSAAIETEQVPKPADRHIPEQRAEEPKQPAKPHVQAPEHQTLPTPLQVPPNYMRTETPGEPAHEGSVHAHDDRRHEQVHDDVDRGQNATQVKERLDKIEEEPEQPRDDPVAASVSAAPAPPLVPPKRAGTPIPAAMTPPPPRLHTPKTISPLPSPPVSTPSSAAPSLSHATASVGVSAVTAGLHGSFSTTSASSNNSNTLYAPRPNSRSNSRPNSLIEGDDSASNNSVAATPQFAPLSVAHKTQAANMLSRMPLFRRRSSQSGLGVESGKQPRRLPDVVSAAVEAHNNMVGSSANGSVYLGGGGSPSSGSSMARSMTSSRRSSNGSTALSIPDSGASRSDLTPTPTVSGETAASPHERVQPHLHSESGVAVSKFGKEIK</sequence>
<evidence type="ECO:0000256" key="7">
    <source>
        <dbReference type="ARBA" id="ARBA00022840"/>
    </source>
</evidence>
<keyword evidence="9" id="KW-0496">Mitochondrion</keyword>
<evidence type="ECO:0000313" key="16">
    <source>
        <dbReference type="Proteomes" id="UP000033483"/>
    </source>
</evidence>
<organism evidence="15 16">
    <name type="scientific">Thielaviopsis punctulata</name>
    <dbReference type="NCBI Taxonomy" id="72032"/>
    <lineage>
        <taxon>Eukaryota</taxon>
        <taxon>Fungi</taxon>
        <taxon>Dikarya</taxon>
        <taxon>Ascomycota</taxon>
        <taxon>Pezizomycotina</taxon>
        <taxon>Sordariomycetes</taxon>
        <taxon>Hypocreomycetidae</taxon>
        <taxon>Microascales</taxon>
        <taxon>Ceratocystidaceae</taxon>
        <taxon>Thielaviopsis</taxon>
    </lineage>
</organism>
<evidence type="ECO:0000313" key="15">
    <source>
        <dbReference type="EMBL" id="KKA29710.1"/>
    </source>
</evidence>
<evidence type="ECO:0000256" key="9">
    <source>
        <dbReference type="ARBA" id="ARBA00023128"/>
    </source>
</evidence>
<feature type="compositionally biased region" description="Low complexity" evidence="12">
    <location>
        <begin position="962"/>
        <end position="990"/>
    </location>
</feature>
<comment type="subcellular location">
    <subcellularLocation>
        <location evidence="1">Mitochondrion inner membrane</location>
        <topology evidence="1">Single-pass membrane protein</topology>
    </subcellularLocation>
</comment>
<evidence type="ECO:0000256" key="2">
    <source>
        <dbReference type="ARBA" id="ARBA00007448"/>
    </source>
</evidence>
<dbReference type="InterPro" id="IPR003960">
    <property type="entry name" value="ATPase_AAA_CS"/>
</dbReference>
<dbReference type="Pfam" id="PF08740">
    <property type="entry name" value="BCS1_N"/>
    <property type="match status" value="1"/>
</dbReference>
<feature type="region of interest" description="Disordered" evidence="12">
    <location>
        <begin position="780"/>
        <end position="946"/>
    </location>
</feature>
<feature type="domain" description="AAA+ ATPase" evidence="13">
    <location>
        <begin position="287"/>
        <end position="444"/>
    </location>
</feature>
<evidence type="ECO:0000256" key="12">
    <source>
        <dbReference type="SAM" id="MobiDB-lite"/>
    </source>
</evidence>
<dbReference type="InterPro" id="IPR027417">
    <property type="entry name" value="P-loop_NTPase"/>
</dbReference>
<dbReference type="SUPFAM" id="SSF52540">
    <property type="entry name" value="P-loop containing nucleoside triphosphate hydrolases"/>
    <property type="match status" value="1"/>
</dbReference>
<feature type="region of interest" description="Disordered" evidence="12">
    <location>
        <begin position="564"/>
        <end position="588"/>
    </location>
</feature>
<keyword evidence="8" id="KW-1133">Transmembrane helix</keyword>
<dbReference type="InterPro" id="IPR057495">
    <property type="entry name" value="AAA_lid_BCS1"/>
</dbReference>
<feature type="region of interest" description="Disordered" evidence="12">
    <location>
        <begin position="629"/>
        <end position="760"/>
    </location>
</feature>
<dbReference type="InterPro" id="IPR003959">
    <property type="entry name" value="ATPase_AAA_core"/>
</dbReference>
<dbReference type="Pfam" id="PF25426">
    <property type="entry name" value="AAA_lid_BCS1"/>
    <property type="match status" value="1"/>
</dbReference>
<accession>A0A0F4ZHN9</accession>
<evidence type="ECO:0000259" key="13">
    <source>
        <dbReference type="SMART" id="SM00382"/>
    </source>
</evidence>
<dbReference type="InterPro" id="IPR003593">
    <property type="entry name" value="AAA+_ATPase"/>
</dbReference>
<evidence type="ECO:0000256" key="10">
    <source>
        <dbReference type="ARBA" id="ARBA00023136"/>
    </source>
</evidence>
<evidence type="ECO:0000256" key="3">
    <source>
        <dbReference type="ARBA" id="ARBA00022692"/>
    </source>
</evidence>
<dbReference type="PANTHER" id="PTHR23070">
    <property type="entry name" value="BCS1 AAA-TYPE ATPASE"/>
    <property type="match status" value="1"/>
</dbReference>
<feature type="compositionally biased region" description="Basic and acidic residues" evidence="12">
    <location>
        <begin position="649"/>
        <end position="664"/>
    </location>
</feature>
<protein>
    <recommendedName>
        <fullName evidence="17">AAA+ ATPase domain-containing protein</fullName>
    </recommendedName>
</protein>
<dbReference type="AlphaFoldDB" id="A0A0F4ZHN9"/>
<dbReference type="EMBL" id="LAEV01000741">
    <property type="protein sequence ID" value="KKA29710.1"/>
    <property type="molecule type" value="Genomic_DNA"/>
</dbReference>
<keyword evidence="6" id="KW-0378">Hydrolase</keyword>
<dbReference type="PROSITE" id="PS00674">
    <property type="entry name" value="AAA"/>
    <property type="match status" value="1"/>
</dbReference>
<evidence type="ECO:0000256" key="6">
    <source>
        <dbReference type="ARBA" id="ARBA00022801"/>
    </source>
</evidence>
<dbReference type="GO" id="GO:0005524">
    <property type="term" value="F:ATP binding"/>
    <property type="evidence" value="ECO:0007669"/>
    <property type="project" value="UniProtKB-KW"/>
</dbReference>
<reference evidence="15 16" key="1">
    <citation type="submission" date="2015-03" db="EMBL/GenBank/DDBJ databases">
        <authorList>
            <person name="Radwan O."/>
            <person name="Al-Naeli F.A."/>
            <person name="Rendon G.A."/>
            <person name="Fields C."/>
        </authorList>
    </citation>
    <scope>NUCLEOTIDE SEQUENCE [LARGE SCALE GENOMIC DNA]</scope>
    <source>
        <strain evidence="15">CR-DP1</strain>
    </source>
</reference>
<feature type="domain" description="BCS1 N-terminal" evidence="14">
    <location>
        <begin position="32"/>
        <end position="254"/>
    </location>
</feature>
<feature type="compositionally biased region" description="Basic residues" evidence="12">
    <location>
        <begin position="665"/>
        <end position="678"/>
    </location>
</feature>
<feature type="region of interest" description="Disordered" evidence="12">
    <location>
        <begin position="962"/>
        <end position="1003"/>
    </location>
</feature>
<evidence type="ECO:0000259" key="14">
    <source>
        <dbReference type="SMART" id="SM01024"/>
    </source>
</evidence>
<feature type="compositionally biased region" description="Basic and acidic residues" evidence="12">
    <location>
        <begin position="788"/>
        <end position="803"/>
    </location>
</feature>
<dbReference type="SMART" id="SM01024">
    <property type="entry name" value="BCS1_N"/>
    <property type="match status" value="1"/>
</dbReference>
<gene>
    <name evidence="15" type="ORF">TD95_004173</name>
</gene>
<feature type="compositionally biased region" description="Basic and acidic residues" evidence="12">
    <location>
        <begin position="564"/>
        <end position="586"/>
    </location>
</feature>
<evidence type="ECO:0000256" key="8">
    <source>
        <dbReference type="ARBA" id="ARBA00022989"/>
    </source>
</evidence>
<dbReference type="GO" id="GO:0016887">
    <property type="term" value="F:ATP hydrolysis activity"/>
    <property type="evidence" value="ECO:0007669"/>
    <property type="project" value="InterPro"/>
</dbReference>
<dbReference type="OrthoDB" id="10251412at2759"/>
<dbReference type="Proteomes" id="UP000033483">
    <property type="component" value="Unassembled WGS sequence"/>
</dbReference>
<evidence type="ECO:0000256" key="11">
    <source>
        <dbReference type="ARBA" id="ARBA00048778"/>
    </source>
</evidence>
<keyword evidence="3" id="KW-0812">Transmembrane</keyword>
<dbReference type="Gene3D" id="3.40.50.300">
    <property type="entry name" value="P-loop containing nucleotide triphosphate hydrolases"/>
    <property type="match status" value="1"/>
</dbReference>
<keyword evidence="16" id="KW-1185">Reference proteome</keyword>
<dbReference type="InterPro" id="IPR050747">
    <property type="entry name" value="Mitochondrial_chaperone_BCS1"/>
</dbReference>
<feature type="region of interest" description="Disordered" evidence="12">
    <location>
        <begin position="1066"/>
        <end position="1154"/>
    </location>
</feature>
<name>A0A0F4ZHN9_9PEZI</name>
<feature type="compositionally biased region" description="Polar residues" evidence="12">
    <location>
        <begin position="746"/>
        <end position="760"/>
    </location>
</feature>
<keyword evidence="10" id="KW-0472">Membrane</keyword>
<evidence type="ECO:0000256" key="4">
    <source>
        <dbReference type="ARBA" id="ARBA00022741"/>
    </source>
</evidence>
<keyword evidence="7" id="KW-0067">ATP-binding</keyword>